<feature type="compositionally biased region" description="Polar residues" evidence="1">
    <location>
        <begin position="90"/>
        <end position="99"/>
    </location>
</feature>
<sequence length="314" mass="33292">MSPITMRDVLLEIVTTTVYSDVPAPTGSTRQGSRNDEVPVGTIVGATAGGALLAVLAVVAWKVWRRSLKRKRTRARWNEEALRVTKENTKQNSASGTTKTRSRSHSPVFWAPPPSKVKFAAATKGDETSSTPSLATNDKSSHAAGDKEKGTMANPPVITPSKPRPLKSSKRLADANKTTNKDSQSGSSDTNVSLAPSLLPQPPPPPPPPRAARRPRHKASTVSSGSYYSLESGEEHNGSRTGRFHSVISALENMSDVTGPRSSAGGNRLSVSSSLWSFLSKNSRGGRGPPSRISQATTNSAYSQPDEPEVGVAC</sequence>
<evidence type="ECO:0000313" key="4">
    <source>
        <dbReference type="Proteomes" id="UP001383192"/>
    </source>
</evidence>
<keyword evidence="4" id="KW-1185">Reference proteome</keyword>
<feature type="compositionally biased region" description="Polar residues" evidence="1">
    <location>
        <begin position="176"/>
        <end position="193"/>
    </location>
</feature>
<evidence type="ECO:0000313" key="3">
    <source>
        <dbReference type="EMBL" id="KAK7051005.1"/>
    </source>
</evidence>
<feature type="region of interest" description="Disordered" evidence="1">
    <location>
        <begin position="81"/>
        <end position="241"/>
    </location>
</feature>
<comment type="caution">
    <text evidence="3">The sequence shown here is derived from an EMBL/GenBank/DDBJ whole genome shotgun (WGS) entry which is preliminary data.</text>
</comment>
<feature type="compositionally biased region" description="Polar residues" evidence="1">
    <location>
        <begin position="128"/>
        <end position="138"/>
    </location>
</feature>
<proteinExistence type="predicted"/>
<feature type="compositionally biased region" description="Pro residues" evidence="1">
    <location>
        <begin position="199"/>
        <end position="210"/>
    </location>
</feature>
<evidence type="ECO:0000256" key="2">
    <source>
        <dbReference type="SAM" id="Phobius"/>
    </source>
</evidence>
<accession>A0AAW0DJA5</accession>
<feature type="region of interest" description="Disordered" evidence="1">
    <location>
        <begin position="279"/>
        <end position="314"/>
    </location>
</feature>
<dbReference type="Proteomes" id="UP001383192">
    <property type="component" value="Unassembled WGS sequence"/>
</dbReference>
<protein>
    <submittedName>
        <fullName evidence="3">Uncharacterized protein</fullName>
    </submittedName>
</protein>
<evidence type="ECO:0000256" key="1">
    <source>
        <dbReference type="SAM" id="MobiDB-lite"/>
    </source>
</evidence>
<feature type="compositionally biased region" description="Basic and acidic residues" evidence="1">
    <location>
        <begin position="139"/>
        <end position="150"/>
    </location>
</feature>
<feature type="compositionally biased region" description="Polar residues" evidence="1">
    <location>
        <begin position="292"/>
        <end position="303"/>
    </location>
</feature>
<dbReference type="EMBL" id="JAYKXP010000014">
    <property type="protein sequence ID" value="KAK7051005.1"/>
    <property type="molecule type" value="Genomic_DNA"/>
</dbReference>
<gene>
    <name evidence="3" type="ORF">VNI00_005117</name>
</gene>
<feature type="transmembrane region" description="Helical" evidence="2">
    <location>
        <begin position="43"/>
        <end position="64"/>
    </location>
</feature>
<keyword evidence="2" id="KW-0472">Membrane</keyword>
<reference evidence="3 4" key="1">
    <citation type="submission" date="2024-01" db="EMBL/GenBank/DDBJ databases">
        <title>A draft genome for a cacao thread blight-causing isolate of Paramarasmius palmivorus.</title>
        <authorList>
            <person name="Baruah I.K."/>
            <person name="Bukari Y."/>
            <person name="Amoako-Attah I."/>
            <person name="Meinhardt L.W."/>
            <person name="Bailey B.A."/>
            <person name="Cohen S.P."/>
        </authorList>
    </citation>
    <scope>NUCLEOTIDE SEQUENCE [LARGE SCALE GENOMIC DNA]</scope>
    <source>
        <strain evidence="3 4">GH-12</strain>
    </source>
</reference>
<dbReference type="AlphaFoldDB" id="A0AAW0DJA5"/>
<organism evidence="3 4">
    <name type="scientific">Paramarasmius palmivorus</name>
    <dbReference type="NCBI Taxonomy" id="297713"/>
    <lineage>
        <taxon>Eukaryota</taxon>
        <taxon>Fungi</taxon>
        <taxon>Dikarya</taxon>
        <taxon>Basidiomycota</taxon>
        <taxon>Agaricomycotina</taxon>
        <taxon>Agaricomycetes</taxon>
        <taxon>Agaricomycetidae</taxon>
        <taxon>Agaricales</taxon>
        <taxon>Marasmiineae</taxon>
        <taxon>Marasmiaceae</taxon>
        <taxon>Paramarasmius</taxon>
    </lineage>
</organism>
<keyword evidence="2" id="KW-0812">Transmembrane</keyword>
<keyword evidence="2" id="KW-1133">Transmembrane helix</keyword>
<name>A0AAW0DJA5_9AGAR</name>